<feature type="region of interest" description="Disordered" evidence="1">
    <location>
        <begin position="1"/>
        <end position="89"/>
    </location>
</feature>
<proteinExistence type="predicted"/>
<name>A0AAV6GBT1_9TELE</name>
<sequence length="189" mass="20563">MRGPRGATGAQTAAGTGQYPPPRCQLQAAAPRHGAGHLRPAAGPERRSPLPEDRWRHTAPPPATAGQRTPAASTECWTEARGSRSPRGVAAALQTERSTRRFLRCWWPIPQRLGGSLRWAGRVELATARRAARAQAVPEGVNQAQGFPHTAAHQCPGCPHLQRELSFHPAPLPDQRGSHQLQHHGQRFQ</sequence>
<dbReference type="AlphaFoldDB" id="A0AAV6GBT1"/>
<keyword evidence="3" id="KW-1185">Reference proteome</keyword>
<feature type="compositionally biased region" description="Low complexity" evidence="1">
    <location>
        <begin position="7"/>
        <end position="18"/>
    </location>
</feature>
<feature type="region of interest" description="Disordered" evidence="1">
    <location>
        <begin position="164"/>
        <end position="189"/>
    </location>
</feature>
<evidence type="ECO:0000256" key="1">
    <source>
        <dbReference type="SAM" id="MobiDB-lite"/>
    </source>
</evidence>
<organism evidence="2 3">
    <name type="scientific">Alosa alosa</name>
    <name type="common">allis shad</name>
    <dbReference type="NCBI Taxonomy" id="278164"/>
    <lineage>
        <taxon>Eukaryota</taxon>
        <taxon>Metazoa</taxon>
        <taxon>Chordata</taxon>
        <taxon>Craniata</taxon>
        <taxon>Vertebrata</taxon>
        <taxon>Euteleostomi</taxon>
        <taxon>Actinopterygii</taxon>
        <taxon>Neopterygii</taxon>
        <taxon>Teleostei</taxon>
        <taxon>Clupei</taxon>
        <taxon>Clupeiformes</taxon>
        <taxon>Clupeoidei</taxon>
        <taxon>Clupeidae</taxon>
        <taxon>Alosa</taxon>
    </lineage>
</organism>
<protein>
    <submittedName>
        <fullName evidence="2">Uncharacterized protein</fullName>
    </submittedName>
</protein>
<evidence type="ECO:0000313" key="2">
    <source>
        <dbReference type="EMBL" id="KAG5271517.1"/>
    </source>
</evidence>
<dbReference type="Proteomes" id="UP000823561">
    <property type="component" value="Chromosome 13"/>
</dbReference>
<dbReference type="EMBL" id="JADWDJ010000013">
    <property type="protein sequence ID" value="KAG5271517.1"/>
    <property type="molecule type" value="Genomic_DNA"/>
</dbReference>
<feature type="compositionally biased region" description="Polar residues" evidence="1">
    <location>
        <begin position="66"/>
        <end position="76"/>
    </location>
</feature>
<reference evidence="2" key="1">
    <citation type="submission" date="2020-10" db="EMBL/GenBank/DDBJ databases">
        <title>Chromosome-scale genome assembly of the Allis shad, Alosa alosa.</title>
        <authorList>
            <person name="Margot Z."/>
            <person name="Christophe K."/>
            <person name="Cabau C."/>
            <person name="Louis A."/>
            <person name="Berthelot C."/>
            <person name="Parey E."/>
            <person name="Roest Crollius H."/>
            <person name="Montfort J."/>
            <person name="Robinson-Rechavi M."/>
            <person name="Bucao C."/>
            <person name="Bouchez O."/>
            <person name="Gislard M."/>
            <person name="Lluch J."/>
            <person name="Milhes M."/>
            <person name="Lampietro C."/>
            <person name="Lopez Roques C."/>
            <person name="Donnadieu C."/>
            <person name="Braasch I."/>
            <person name="Desvignes T."/>
            <person name="Postlethwait J."/>
            <person name="Bobe J."/>
            <person name="Guiguen Y."/>
        </authorList>
    </citation>
    <scope>NUCLEOTIDE SEQUENCE</scope>
    <source>
        <strain evidence="2">M-15738</strain>
        <tissue evidence="2">Blood</tissue>
    </source>
</reference>
<gene>
    <name evidence="2" type="ORF">AALO_G00180910</name>
</gene>
<evidence type="ECO:0000313" key="3">
    <source>
        <dbReference type="Proteomes" id="UP000823561"/>
    </source>
</evidence>
<feature type="compositionally biased region" description="Basic and acidic residues" evidence="1">
    <location>
        <begin position="44"/>
        <end position="56"/>
    </location>
</feature>
<comment type="caution">
    <text evidence="2">The sequence shown here is derived from an EMBL/GenBank/DDBJ whole genome shotgun (WGS) entry which is preliminary data.</text>
</comment>
<accession>A0AAV6GBT1</accession>